<keyword evidence="2" id="KW-1185">Reference proteome</keyword>
<protein>
    <submittedName>
        <fullName evidence="1">NAD-dependent protein deacetylase Sir2B-like</fullName>
    </submittedName>
</protein>
<accession>A0A6G0VIN4</accession>
<reference evidence="1 2" key="1">
    <citation type="submission" date="2019-08" db="EMBL/GenBank/DDBJ databases">
        <title>Whole genome of Aphis craccivora.</title>
        <authorList>
            <person name="Voronova N.V."/>
            <person name="Shulinski R.S."/>
            <person name="Bandarenka Y.V."/>
            <person name="Zhorov D.G."/>
            <person name="Warner D."/>
        </authorList>
    </citation>
    <scope>NUCLEOTIDE SEQUENCE [LARGE SCALE GENOMIC DNA]</scope>
    <source>
        <strain evidence="1">180601</strain>
        <tissue evidence="1">Whole Body</tissue>
    </source>
</reference>
<evidence type="ECO:0000313" key="1">
    <source>
        <dbReference type="EMBL" id="KAF0688722.1"/>
    </source>
</evidence>
<sequence>CNNQLNPINIDEVIKEMDLSYFVICCNNQINPDLSGCCSNVVTLFSGMLSVYPASIYDALNESLEEIHQRKAEIFYTDLKQLSLEAKTSAKLEVLSIFANSTAKNHFIIEKNGCKFKYPMENLPLLYNRRLNIKAEKLKDVRELAAKYVPAEHLWFYEQFEETNDTSVLSDYEY</sequence>
<comment type="caution">
    <text evidence="1">The sequence shown here is derived from an EMBL/GenBank/DDBJ whole genome shotgun (WGS) entry which is preliminary data.</text>
</comment>
<name>A0A6G0VIN4_APHCR</name>
<feature type="non-terminal residue" evidence="1">
    <location>
        <position position="1"/>
    </location>
</feature>
<dbReference type="Proteomes" id="UP000478052">
    <property type="component" value="Unassembled WGS sequence"/>
</dbReference>
<proteinExistence type="predicted"/>
<evidence type="ECO:0000313" key="2">
    <source>
        <dbReference type="Proteomes" id="UP000478052"/>
    </source>
</evidence>
<dbReference type="EMBL" id="VUJU01016569">
    <property type="protein sequence ID" value="KAF0688722.1"/>
    <property type="molecule type" value="Genomic_DNA"/>
</dbReference>
<organism evidence="1 2">
    <name type="scientific">Aphis craccivora</name>
    <name type="common">Cowpea aphid</name>
    <dbReference type="NCBI Taxonomy" id="307492"/>
    <lineage>
        <taxon>Eukaryota</taxon>
        <taxon>Metazoa</taxon>
        <taxon>Ecdysozoa</taxon>
        <taxon>Arthropoda</taxon>
        <taxon>Hexapoda</taxon>
        <taxon>Insecta</taxon>
        <taxon>Pterygota</taxon>
        <taxon>Neoptera</taxon>
        <taxon>Paraneoptera</taxon>
        <taxon>Hemiptera</taxon>
        <taxon>Sternorrhyncha</taxon>
        <taxon>Aphidomorpha</taxon>
        <taxon>Aphidoidea</taxon>
        <taxon>Aphididae</taxon>
        <taxon>Aphidini</taxon>
        <taxon>Aphis</taxon>
        <taxon>Aphis</taxon>
    </lineage>
</organism>
<dbReference type="AlphaFoldDB" id="A0A6G0VIN4"/>
<gene>
    <name evidence="1" type="ORF">FWK35_00033062</name>
</gene>